<dbReference type="InterPro" id="IPR013780">
    <property type="entry name" value="Glyco_hydro_b"/>
</dbReference>
<evidence type="ECO:0000256" key="13">
    <source>
        <dbReference type="SAM" id="MobiDB-lite"/>
    </source>
</evidence>
<keyword evidence="7 11" id="KW-0808">Transferase</keyword>
<evidence type="ECO:0000256" key="10">
    <source>
        <dbReference type="ARBA" id="ARBA00023277"/>
    </source>
</evidence>
<dbReference type="UniPathway" id="UPA00164"/>
<dbReference type="RefSeq" id="WP_037297497.1">
    <property type="nucleotide sequence ID" value="NZ_ATAX01000015.1"/>
</dbReference>
<evidence type="ECO:0000256" key="6">
    <source>
        <dbReference type="ARBA" id="ARBA00022676"/>
    </source>
</evidence>
<sequence>MSVNKNNNPNDFPLYLFYQGKNYEAYKFFGVHSKKKGRGKIFTFRVWAPNAVSVSVVGDFNGWNRDKSPMSLIADGIWEAEVPGLKQFDAYKFSIETQDGRLLMKADPYAAHFETRPGTASKIFESSYQWNDKKWFEEKNIKSIYKSPVNIYEVHLSSWKNYGEEIFLDYVAFAKEIIPYLKKMSYTHIEFMPLTEYPYDGSWGYQVTGYFSPTSRYGTPDDMRKMIDMFHEAGIGVILDWVPAHFPKDEAGLFEFDGTCCYEYTDDRKKEHKAWGTRVFDYGRAEVCSFLISSANYWFDEFHIDGLRVDAVASMLYLDYDRREGEWVANIYGGNENLEAVEFLKHLNEAVFLKHPDALMIAEESTAWPLVTRPTDIGGLGFNFKWNMGWMNDMLSYMSLDPIYRAFNHDKLTFSFFYAFSENYILPISHDEVVHGKCSMISKMPGEYEQKFASYRAFLAYMIAHPGKKLLFMGQEFGQMKEWDYKSQLDWNLMDYDSHKNLLKFSEKLNKFYLDNPPLWQNDDSWNGFSWISNDDYKQSIISFRRIDDNGDELIAVCNFVPVERRDYRIGVPKKGRYKLVFNTDASEFGGSGITESSFKSDSIPMHGLDNSISMTLAPLSVIYLEFVPVKKRTAAPKSDDKAEKPKKTVKKAAPAKDEKSAGTSAAKKIAAKKTASAAAAKKAPAVKEKKTAVKKAATPAKTAAEKTKTSAKKTPSAKEK</sequence>
<evidence type="ECO:0000259" key="14">
    <source>
        <dbReference type="SMART" id="SM00642"/>
    </source>
</evidence>
<feature type="domain" description="Glycosyl hydrolase family 13 catalytic" evidence="14">
    <location>
        <begin position="165"/>
        <end position="506"/>
    </location>
</feature>
<protein>
    <recommendedName>
        <fullName evidence="11">1,4-alpha-glucan branching enzyme GlgB</fullName>
        <ecNumber evidence="11">2.4.1.18</ecNumber>
    </recommendedName>
    <alternativeName>
        <fullName evidence="11">1,4-alpha-D-glucan:1,4-alpha-D-glucan 6-glucosyl-transferase</fullName>
    </alternativeName>
    <alternativeName>
        <fullName evidence="11">Alpha-(1-&gt;4)-glucan branching enzyme</fullName>
    </alternativeName>
    <alternativeName>
        <fullName evidence="11">Glycogen branching enzyme</fullName>
        <shortName evidence="11">BE</shortName>
    </alternativeName>
</protein>
<dbReference type="EMBL" id="ATAX01000015">
    <property type="protein sequence ID" value="EWM54459.1"/>
    <property type="molecule type" value="Genomic_DNA"/>
</dbReference>
<dbReference type="FunFam" id="3.20.20.80:FF:000003">
    <property type="entry name" value="1,4-alpha-glucan branching enzyme GlgB"/>
    <property type="match status" value="1"/>
</dbReference>
<reference evidence="15 16" key="1">
    <citation type="journal article" date="2014" name="PLoS ONE">
        <title>Rumen cellulosomics: divergent fiber-degrading strategies revealed by comparative genome-wide analysis of six ruminococcal strains.</title>
        <authorList>
            <person name="Dassa B."/>
            <person name="Borovok I."/>
            <person name="Ruimy-Israeli V."/>
            <person name="Lamed R."/>
            <person name="Flint H.J."/>
            <person name="Duncan S.H."/>
            <person name="Henrissat B."/>
            <person name="Coutinho P."/>
            <person name="Morrison M."/>
            <person name="Mosoni P."/>
            <person name="Yeoman C.J."/>
            <person name="White B.A."/>
            <person name="Bayer E.A."/>
        </authorList>
    </citation>
    <scope>NUCLEOTIDE SEQUENCE [LARGE SCALE GENOMIC DNA]</scope>
    <source>
        <strain evidence="15 16">007c</strain>
    </source>
</reference>
<dbReference type="Pfam" id="PF02922">
    <property type="entry name" value="CBM_48"/>
    <property type="match status" value="1"/>
</dbReference>
<comment type="pathway">
    <text evidence="3 11">Glycan biosynthesis; glycogen biosynthesis.</text>
</comment>
<dbReference type="CDD" id="cd02855">
    <property type="entry name" value="E_set_GBE_prok_N"/>
    <property type="match status" value="1"/>
</dbReference>
<dbReference type="PANTHER" id="PTHR43651">
    <property type="entry name" value="1,4-ALPHA-GLUCAN-BRANCHING ENZYME"/>
    <property type="match status" value="1"/>
</dbReference>
<dbReference type="GO" id="GO:0005829">
    <property type="term" value="C:cytosol"/>
    <property type="evidence" value="ECO:0007669"/>
    <property type="project" value="TreeGrafter"/>
</dbReference>
<dbReference type="Pfam" id="PF00128">
    <property type="entry name" value="Alpha-amylase"/>
    <property type="match status" value="1"/>
</dbReference>
<dbReference type="GO" id="GO:0004553">
    <property type="term" value="F:hydrolase activity, hydrolyzing O-glycosyl compounds"/>
    <property type="evidence" value="ECO:0007669"/>
    <property type="project" value="InterPro"/>
</dbReference>
<keyword evidence="10 11" id="KW-0119">Carbohydrate metabolism</keyword>
<feature type="active site" description="Nucleophile" evidence="11 12">
    <location>
        <position position="310"/>
    </location>
</feature>
<dbReference type="NCBIfam" id="TIGR01515">
    <property type="entry name" value="branching_enzym"/>
    <property type="match status" value="1"/>
</dbReference>
<dbReference type="SUPFAM" id="SSF51445">
    <property type="entry name" value="(Trans)glycosidases"/>
    <property type="match status" value="1"/>
</dbReference>
<keyword evidence="9 11" id="KW-0320">Glycogen biosynthesis</keyword>
<evidence type="ECO:0000256" key="8">
    <source>
        <dbReference type="ARBA" id="ARBA00023001"/>
    </source>
</evidence>
<feature type="active site" description="Proton donor" evidence="11 12">
    <location>
        <position position="363"/>
    </location>
</feature>
<dbReference type="NCBIfam" id="NF008967">
    <property type="entry name" value="PRK12313.1"/>
    <property type="match status" value="1"/>
</dbReference>
<evidence type="ECO:0000256" key="9">
    <source>
        <dbReference type="ARBA" id="ARBA00023056"/>
    </source>
</evidence>
<accession>W7USP9</accession>
<evidence type="ECO:0000256" key="2">
    <source>
        <dbReference type="ARBA" id="ARBA00002953"/>
    </source>
</evidence>
<comment type="catalytic activity">
    <reaction evidence="1 11">
        <text>Transfers a segment of a (1-&gt;4)-alpha-D-glucan chain to a primary hydroxy group in a similar glucan chain.</text>
        <dbReference type="EC" id="2.4.1.18"/>
    </reaction>
</comment>
<evidence type="ECO:0000256" key="11">
    <source>
        <dbReference type="HAMAP-Rule" id="MF_00685"/>
    </source>
</evidence>
<dbReference type="SUPFAM" id="SSF81296">
    <property type="entry name" value="E set domains"/>
    <property type="match status" value="1"/>
</dbReference>
<dbReference type="InterPro" id="IPR014756">
    <property type="entry name" value="Ig_E-set"/>
</dbReference>
<comment type="subunit">
    <text evidence="11">Monomer.</text>
</comment>
<feature type="region of interest" description="Disordered" evidence="13">
    <location>
        <begin position="635"/>
        <end position="721"/>
    </location>
</feature>
<evidence type="ECO:0000256" key="12">
    <source>
        <dbReference type="PIRSR" id="PIRSR000463-1"/>
    </source>
</evidence>
<dbReference type="Gene3D" id="3.20.20.80">
    <property type="entry name" value="Glycosidases"/>
    <property type="match status" value="1"/>
</dbReference>
<dbReference type="InterPro" id="IPR044143">
    <property type="entry name" value="GlgB_N_E_set_prok"/>
</dbReference>
<dbReference type="InterPro" id="IPR013783">
    <property type="entry name" value="Ig-like_fold"/>
</dbReference>
<gene>
    <name evidence="11" type="primary">glgB</name>
    <name evidence="15" type="ORF">RF007C_01560</name>
</gene>
<dbReference type="GO" id="GO:0030245">
    <property type="term" value="P:cellulose catabolic process"/>
    <property type="evidence" value="ECO:0007669"/>
    <property type="project" value="UniProtKB-KW"/>
</dbReference>
<keyword evidence="8" id="KW-0136">Cellulose degradation</keyword>
<dbReference type="OrthoDB" id="9800174at2"/>
<dbReference type="HAMAP" id="MF_00685">
    <property type="entry name" value="GlgB"/>
    <property type="match status" value="1"/>
</dbReference>
<dbReference type="FunFam" id="2.60.40.1180:FF:000002">
    <property type="entry name" value="1,4-alpha-glucan branching enzyme GlgB"/>
    <property type="match status" value="1"/>
</dbReference>
<dbReference type="GO" id="GO:0005978">
    <property type="term" value="P:glycogen biosynthetic process"/>
    <property type="evidence" value="ECO:0007669"/>
    <property type="project" value="UniProtKB-UniRule"/>
</dbReference>
<dbReference type="GO" id="GO:0003844">
    <property type="term" value="F:1,4-alpha-glucan branching enzyme activity"/>
    <property type="evidence" value="ECO:0007669"/>
    <property type="project" value="UniProtKB-UniRule"/>
</dbReference>
<dbReference type="PIRSF" id="PIRSF000463">
    <property type="entry name" value="GlgB"/>
    <property type="match status" value="1"/>
</dbReference>
<keyword evidence="8" id="KW-0624">Polysaccharide degradation</keyword>
<proteinExistence type="inferred from homology"/>
<dbReference type="Gene3D" id="2.60.40.10">
    <property type="entry name" value="Immunoglobulins"/>
    <property type="match status" value="1"/>
</dbReference>
<dbReference type="InterPro" id="IPR037439">
    <property type="entry name" value="Branching_enzy"/>
</dbReference>
<dbReference type="Pfam" id="PF02806">
    <property type="entry name" value="Alpha-amylase_C"/>
    <property type="match status" value="1"/>
</dbReference>
<comment type="similarity">
    <text evidence="4 11">Belongs to the glycosyl hydrolase 13 family. GlgB subfamily.</text>
</comment>
<organism evidence="15 16">
    <name type="scientific">Ruminococcus flavefaciens 007c</name>
    <dbReference type="NCBI Taxonomy" id="1341157"/>
    <lineage>
        <taxon>Bacteria</taxon>
        <taxon>Bacillati</taxon>
        <taxon>Bacillota</taxon>
        <taxon>Clostridia</taxon>
        <taxon>Eubacteriales</taxon>
        <taxon>Oscillospiraceae</taxon>
        <taxon>Ruminococcus</taxon>
    </lineage>
</organism>
<dbReference type="InterPro" id="IPR004193">
    <property type="entry name" value="Glyco_hydro_13_N"/>
</dbReference>
<comment type="function">
    <text evidence="2 11">Catalyzes the formation of the alpha-1,6-glucosidic linkages in glycogen by scission of a 1,4-alpha-linked oligosaccharide from growing alpha-1,4-glucan chains and the subsequent attachment of the oligosaccharide to the alpha-1,6 position.</text>
</comment>
<dbReference type="CDD" id="cd11322">
    <property type="entry name" value="AmyAc_Glg_BE"/>
    <property type="match status" value="1"/>
</dbReference>
<dbReference type="SUPFAM" id="SSF51011">
    <property type="entry name" value="Glycosyl hydrolase domain"/>
    <property type="match status" value="1"/>
</dbReference>
<dbReference type="EC" id="2.4.1.18" evidence="11"/>
<evidence type="ECO:0000256" key="5">
    <source>
        <dbReference type="ARBA" id="ARBA00022600"/>
    </source>
</evidence>
<evidence type="ECO:0000256" key="7">
    <source>
        <dbReference type="ARBA" id="ARBA00022679"/>
    </source>
</evidence>
<keyword evidence="6 11" id="KW-0328">Glycosyltransferase</keyword>
<feature type="compositionally biased region" description="Low complexity" evidence="13">
    <location>
        <begin position="662"/>
        <end position="684"/>
    </location>
</feature>
<dbReference type="eggNOG" id="COG0296">
    <property type="taxonomic scope" value="Bacteria"/>
</dbReference>
<name>W7USP9_RUMFL</name>
<dbReference type="InterPro" id="IPR017853">
    <property type="entry name" value="GH"/>
</dbReference>
<dbReference type="NCBIfam" id="NF003811">
    <property type="entry name" value="PRK05402.1"/>
    <property type="match status" value="1"/>
</dbReference>
<keyword evidence="16" id="KW-1185">Reference proteome</keyword>
<comment type="caution">
    <text evidence="15">The sequence shown here is derived from an EMBL/GenBank/DDBJ whole genome shotgun (WGS) entry which is preliminary data.</text>
</comment>
<dbReference type="Proteomes" id="UP000019365">
    <property type="component" value="Unassembled WGS sequence"/>
</dbReference>
<keyword evidence="5 11" id="KW-0321">Glycogen metabolism</keyword>
<dbReference type="InterPro" id="IPR006407">
    <property type="entry name" value="GlgB"/>
</dbReference>
<dbReference type="Gene3D" id="2.60.40.1180">
    <property type="entry name" value="Golgi alpha-mannosidase II"/>
    <property type="match status" value="1"/>
</dbReference>
<feature type="compositionally biased region" description="Basic and acidic residues" evidence="13">
    <location>
        <begin position="638"/>
        <end position="647"/>
    </location>
</feature>
<dbReference type="AlphaFoldDB" id="W7USP9"/>
<dbReference type="InterPro" id="IPR006048">
    <property type="entry name" value="A-amylase/branching_C"/>
</dbReference>
<dbReference type="PATRIC" id="fig|1341157.4.peg.831"/>
<evidence type="ECO:0000256" key="1">
    <source>
        <dbReference type="ARBA" id="ARBA00000826"/>
    </source>
</evidence>
<dbReference type="SMART" id="SM00642">
    <property type="entry name" value="Aamy"/>
    <property type="match status" value="1"/>
</dbReference>
<evidence type="ECO:0000313" key="16">
    <source>
        <dbReference type="Proteomes" id="UP000019365"/>
    </source>
</evidence>
<dbReference type="GO" id="GO:0043169">
    <property type="term" value="F:cation binding"/>
    <property type="evidence" value="ECO:0007669"/>
    <property type="project" value="InterPro"/>
</dbReference>
<evidence type="ECO:0000256" key="3">
    <source>
        <dbReference type="ARBA" id="ARBA00004964"/>
    </source>
</evidence>
<dbReference type="PANTHER" id="PTHR43651:SF3">
    <property type="entry name" value="1,4-ALPHA-GLUCAN-BRANCHING ENZYME"/>
    <property type="match status" value="1"/>
</dbReference>
<dbReference type="InterPro" id="IPR006047">
    <property type="entry name" value="GH13_cat_dom"/>
</dbReference>
<evidence type="ECO:0000313" key="15">
    <source>
        <dbReference type="EMBL" id="EWM54459.1"/>
    </source>
</evidence>
<evidence type="ECO:0000256" key="4">
    <source>
        <dbReference type="ARBA" id="ARBA00009000"/>
    </source>
</evidence>